<keyword evidence="9" id="KW-0676">Redox-active center</keyword>
<dbReference type="Gene3D" id="3.90.70.10">
    <property type="entry name" value="Cysteine proteinases"/>
    <property type="match status" value="1"/>
</dbReference>
<dbReference type="SUPFAM" id="SSF52833">
    <property type="entry name" value="Thioredoxin-like"/>
    <property type="match status" value="1"/>
</dbReference>
<dbReference type="Pfam" id="PF07884">
    <property type="entry name" value="VKOR"/>
    <property type="match status" value="1"/>
</dbReference>
<evidence type="ECO:0000256" key="10">
    <source>
        <dbReference type="SAM" id="Phobius"/>
    </source>
</evidence>
<dbReference type="RefSeq" id="WP_330109185.1">
    <property type="nucleotide sequence ID" value="NZ_JAZDQT010000003.1"/>
</dbReference>
<accession>A0ABU7IBZ6</accession>
<dbReference type="InterPro" id="IPR012336">
    <property type="entry name" value="Thioredoxin-like_fold"/>
</dbReference>
<dbReference type="InterPro" id="IPR005074">
    <property type="entry name" value="Peptidase_C39"/>
</dbReference>
<dbReference type="Pfam" id="PF13462">
    <property type="entry name" value="Thioredoxin_4"/>
    <property type="match status" value="1"/>
</dbReference>
<evidence type="ECO:0000259" key="11">
    <source>
        <dbReference type="PROSITE" id="PS50990"/>
    </source>
</evidence>
<dbReference type="Pfam" id="PF03412">
    <property type="entry name" value="Peptidase_C39"/>
    <property type="match status" value="1"/>
</dbReference>
<comment type="subcellular location">
    <subcellularLocation>
        <location evidence="1">Membrane</location>
        <topology evidence="1">Multi-pass membrane protein</topology>
    </subcellularLocation>
</comment>
<protein>
    <submittedName>
        <fullName evidence="12">Cysteine peptidase family C39 domain-containing protein</fullName>
    </submittedName>
</protein>
<gene>
    <name evidence="12" type="ORF">VRU48_17355</name>
</gene>
<dbReference type="EMBL" id="JAZDQT010000003">
    <property type="protein sequence ID" value="MEE1946897.1"/>
    <property type="molecule type" value="Genomic_DNA"/>
</dbReference>
<feature type="transmembrane region" description="Helical" evidence="10">
    <location>
        <begin position="153"/>
        <end position="170"/>
    </location>
</feature>
<evidence type="ECO:0000256" key="8">
    <source>
        <dbReference type="ARBA" id="ARBA00023157"/>
    </source>
</evidence>
<dbReference type="Proteomes" id="UP001336835">
    <property type="component" value="Unassembled WGS sequence"/>
</dbReference>
<dbReference type="Gene3D" id="3.40.30.10">
    <property type="entry name" value="Glutaredoxin"/>
    <property type="match status" value="1"/>
</dbReference>
<keyword evidence="8" id="KW-1015">Disulfide bond</keyword>
<feature type="domain" description="Peptidase C39" evidence="11">
    <location>
        <begin position="9"/>
        <end position="128"/>
    </location>
</feature>
<evidence type="ECO:0000313" key="12">
    <source>
        <dbReference type="EMBL" id="MEE1946897.1"/>
    </source>
</evidence>
<keyword evidence="4" id="KW-0874">Quinone</keyword>
<keyword evidence="5 10" id="KW-1133">Transmembrane helix</keyword>
<proteinExistence type="inferred from homology"/>
<dbReference type="Gene3D" id="1.20.1440.130">
    <property type="entry name" value="VKOR domain"/>
    <property type="match status" value="1"/>
</dbReference>
<evidence type="ECO:0000256" key="3">
    <source>
        <dbReference type="ARBA" id="ARBA00022692"/>
    </source>
</evidence>
<name>A0ABU7IBZ6_9SPHI</name>
<evidence type="ECO:0000256" key="1">
    <source>
        <dbReference type="ARBA" id="ARBA00004141"/>
    </source>
</evidence>
<feature type="transmembrane region" description="Helical" evidence="10">
    <location>
        <begin position="284"/>
        <end position="305"/>
    </location>
</feature>
<evidence type="ECO:0000256" key="7">
    <source>
        <dbReference type="ARBA" id="ARBA00023136"/>
    </source>
</evidence>
<keyword evidence="6" id="KW-0560">Oxidoreductase</keyword>
<feature type="transmembrane region" description="Helical" evidence="10">
    <location>
        <begin position="317"/>
        <end position="339"/>
    </location>
</feature>
<feature type="transmembrane region" description="Helical" evidence="10">
    <location>
        <begin position="177"/>
        <end position="199"/>
    </location>
</feature>
<keyword evidence="7 10" id="KW-0472">Membrane</keyword>
<reference evidence="12 13" key="1">
    <citation type="submission" date="2024-01" db="EMBL/GenBank/DDBJ databases">
        <title>Pedobacter sp. nov., isolated from fresh soil.</title>
        <authorList>
            <person name="Le N.T.T."/>
        </authorList>
    </citation>
    <scope>NUCLEOTIDE SEQUENCE [LARGE SCALE GENOMIC DNA]</scope>
    <source>
        <strain evidence="12 13">KR3-3</strain>
    </source>
</reference>
<dbReference type="PROSITE" id="PS50990">
    <property type="entry name" value="PEPTIDASE_C39"/>
    <property type="match status" value="1"/>
</dbReference>
<dbReference type="InterPro" id="IPR038354">
    <property type="entry name" value="VKOR_sf"/>
</dbReference>
<sequence length="528" mass="59507">MTLFSSASQANAVAVTALFLKKLKVKFTNDGLQQVLEDHPEYPSLLAISDCLTEWHIPNQAYKIAKEDYSVEELEFPFLAHSAMNGGNFMLIHAIKNGQVTYSNEKHNQAIMAEEEFLKKWSGVVLHAEPNEASIEPNYKAQALKESFNNIKVPALLLVALGAVLLSVDYQTLQLNFGLVLLIKLIGLVVGVLLLMHSIDANNPLIQNLCSLGDKNNCNAILRSDAAKVTSWLSWSEVGFFYFAGSFLALLINPASMSIIGWLNLLSLPYTVYSIGYQYKNKNWCVLCCSVQALLWLEFFALFFAPSAYVLTLTPEVVLTTAVSFLLPILAWAFVKPFLARSAQFKPLKEQLKKFKYNGELFEQVLKNQPRYAVPNELMPVVLGNPEAEIVITMVSNPFCGPCAKAHQTIDEWLSYRDDIQLKIIFTTANHDDDARTKVSRHVSALTTLNDQKLVEKALNDWYAQSPKKYETWAEKFPISFNGEMDIVTEKQKAWCDMAEIAYTPTILINGYKLPEPYRLEDIKYLLT</sequence>
<dbReference type="CDD" id="cd12921">
    <property type="entry name" value="VKOR_4"/>
    <property type="match status" value="1"/>
</dbReference>
<evidence type="ECO:0000313" key="13">
    <source>
        <dbReference type="Proteomes" id="UP001336835"/>
    </source>
</evidence>
<evidence type="ECO:0000256" key="9">
    <source>
        <dbReference type="ARBA" id="ARBA00023284"/>
    </source>
</evidence>
<evidence type="ECO:0000256" key="5">
    <source>
        <dbReference type="ARBA" id="ARBA00022989"/>
    </source>
</evidence>
<keyword evidence="3 10" id="KW-0812">Transmembrane</keyword>
<organism evidence="12 13">
    <name type="scientific">Pedobacter albus</name>
    <dbReference type="NCBI Taxonomy" id="3113905"/>
    <lineage>
        <taxon>Bacteria</taxon>
        <taxon>Pseudomonadati</taxon>
        <taxon>Bacteroidota</taxon>
        <taxon>Sphingobacteriia</taxon>
        <taxon>Sphingobacteriales</taxon>
        <taxon>Sphingobacteriaceae</taxon>
        <taxon>Pedobacter</taxon>
    </lineage>
</organism>
<dbReference type="InterPro" id="IPR036249">
    <property type="entry name" value="Thioredoxin-like_sf"/>
</dbReference>
<dbReference type="InterPro" id="IPR012932">
    <property type="entry name" value="VKOR"/>
</dbReference>
<evidence type="ECO:0000256" key="2">
    <source>
        <dbReference type="ARBA" id="ARBA00006214"/>
    </source>
</evidence>
<feature type="transmembrane region" description="Helical" evidence="10">
    <location>
        <begin position="240"/>
        <end position="263"/>
    </location>
</feature>
<evidence type="ECO:0000256" key="4">
    <source>
        <dbReference type="ARBA" id="ARBA00022719"/>
    </source>
</evidence>
<comment type="similarity">
    <text evidence="2">Belongs to the VKOR family.</text>
</comment>
<comment type="caution">
    <text evidence="12">The sequence shown here is derived from an EMBL/GenBank/DDBJ whole genome shotgun (WGS) entry which is preliminary data.</text>
</comment>
<evidence type="ECO:0000256" key="6">
    <source>
        <dbReference type="ARBA" id="ARBA00023002"/>
    </source>
</evidence>
<keyword evidence="13" id="KW-1185">Reference proteome</keyword>